<gene>
    <name evidence="2" type="ORF">KIK155_LOCUS3243</name>
    <name evidence="3" type="ORF">TOA249_LOCUS7947</name>
</gene>
<evidence type="ECO:0000313" key="3">
    <source>
        <dbReference type="EMBL" id="CAF4561432.1"/>
    </source>
</evidence>
<feature type="domain" description="Mos1 transposase HTH" evidence="1">
    <location>
        <begin position="9"/>
        <end position="49"/>
    </location>
</feature>
<comment type="caution">
    <text evidence="2">The sequence shown here is derived from an EMBL/GenBank/DDBJ whole genome shotgun (WGS) entry which is preliminary data.</text>
</comment>
<proteinExistence type="predicted"/>
<accession>A0A817VR09</accession>
<dbReference type="PANTHER" id="PTHR46060:SF1">
    <property type="entry name" value="MARINER MOS1 TRANSPOSASE-LIKE PROTEIN"/>
    <property type="match status" value="1"/>
</dbReference>
<evidence type="ECO:0000313" key="2">
    <source>
        <dbReference type="EMBL" id="CAF3346978.1"/>
    </source>
</evidence>
<reference evidence="2" key="1">
    <citation type="submission" date="2021-02" db="EMBL/GenBank/DDBJ databases">
        <authorList>
            <person name="Nowell W R."/>
        </authorList>
    </citation>
    <scope>NUCLEOTIDE SEQUENCE</scope>
</reference>
<sequence length="331" mass="37965">MSVHISNIEYRAVIKFFTRKGLNATEISKELDDVYKDSAPSYRTVAKWVAEIKDPKRGFEDAPRTGRPSTTITDENIEAVERIVMSDRQISVHRVSDELGIPKTSVHEIMNIHLGMKKVCTLWVPKLLTPLQRANRMDCGQELLEESEADSSNFFGRAVTGDECWVYHYDPLTQMEAKVWKKPDEQRPTRPRRQRSAGKLMMIIFWDKYGILLIDYLPHGTTVNGSYYASTIERLRSAILEKRRGKAAIQEAGFVELNHPAYSPDIAPPDYHLFSNLKKILRGKNFSSDNEAISTVEDYLYHLNSNFFCQGIESSSDRWLRVVASDGHYIQ</sequence>
<dbReference type="GO" id="GO:0003676">
    <property type="term" value="F:nucleic acid binding"/>
    <property type="evidence" value="ECO:0007669"/>
    <property type="project" value="InterPro"/>
</dbReference>
<dbReference type="Pfam" id="PF17906">
    <property type="entry name" value="HTH_48"/>
    <property type="match status" value="1"/>
</dbReference>
<dbReference type="InterPro" id="IPR001888">
    <property type="entry name" value="Transposase_1"/>
</dbReference>
<dbReference type="Proteomes" id="UP000663865">
    <property type="component" value="Unassembled WGS sequence"/>
</dbReference>
<dbReference type="Proteomes" id="UP000663838">
    <property type="component" value="Unassembled WGS sequence"/>
</dbReference>
<name>A0A817VR09_9BILA</name>
<dbReference type="Pfam" id="PF01359">
    <property type="entry name" value="Transposase_1"/>
    <property type="match status" value="1"/>
</dbReference>
<organism evidence="2 4">
    <name type="scientific">Rotaria socialis</name>
    <dbReference type="NCBI Taxonomy" id="392032"/>
    <lineage>
        <taxon>Eukaryota</taxon>
        <taxon>Metazoa</taxon>
        <taxon>Spiralia</taxon>
        <taxon>Gnathifera</taxon>
        <taxon>Rotifera</taxon>
        <taxon>Eurotatoria</taxon>
        <taxon>Bdelloidea</taxon>
        <taxon>Philodinida</taxon>
        <taxon>Philodinidae</taxon>
        <taxon>Rotaria</taxon>
    </lineage>
</organism>
<evidence type="ECO:0000259" key="1">
    <source>
        <dbReference type="Pfam" id="PF17906"/>
    </source>
</evidence>
<dbReference type="PANTHER" id="PTHR46060">
    <property type="entry name" value="MARINER MOS1 TRANSPOSASE-LIKE PROTEIN"/>
    <property type="match status" value="1"/>
</dbReference>
<dbReference type="EMBL" id="CAJOBS010000367">
    <property type="protein sequence ID" value="CAF4561432.1"/>
    <property type="molecule type" value="Genomic_DNA"/>
</dbReference>
<dbReference type="AlphaFoldDB" id="A0A817VR09"/>
<dbReference type="InterPro" id="IPR041426">
    <property type="entry name" value="Mos1_HTH"/>
</dbReference>
<dbReference type="EMBL" id="CAJNYV010000134">
    <property type="protein sequence ID" value="CAF3346978.1"/>
    <property type="molecule type" value="Genomic_DNA"/>
</dbReference>
<protein>
    <recommendedName>
        <fullName evidence="1">Mos1 transposase HTH domain-containing protein</fullName>
    </recommendedName>
</protein>
<evidence type="ECO:0000313" key="4">
    <source>
        <dbReference type="Proteomes" id="UP000663865"/>
    </source>
</evidence>
<dbReference type="Gene3D" id="1.10.10.1450">
    <property type="match status" value="1"/>
</dbReference>
<dbReference type="Gene3D" id="3.30.420.10">
    <property type="entry name" value="Ribonuclease H-like superfamily/Ribonuclease H"/>
    <property type="match status" value="2"/>
</dbReference>
<dbReference type="InterPro" id="IPR036397">
    <property type="entry name" value="RNaseH_sf"/>
</dbReference>
<dbReference type="InterPro" id="IPR052709">
    <property type="entry name" value="Transposase-MT_Hybrid"/>
</dbReference>